<feature type="transmembrane region" description="Helical" evidence="1">
    <location>
        <begin position="406"/>
        <end position="427"/>
    </location>
</feature>
<feature type="transmembrane region" description="Helical" evidence="1">
    <location>
        <begin position="367"/>
        <end position="386"/>
    </location>
</feature>
<feature type="transmembrane region" description="Helical" evidence="1">
    <location>
        <begin position="148"/>
        <end position="170"/>
    </location>
</feature>
<keyword evidence="1" id="KW-1133">Transmembrane helix</keyword>
<evidence type="ECO:0000313" key="2">
    <source>
        <dbReference type="EMBL" id="MFD0989986.1"/>
    </source>
</evidence>
<keyword evidence="1" id="KW-0812">Transmembrane</keyword>
<name>A0ABW3JI99_9FLAO</name>
<feature type="transmembrane region" description="Helical" evidence="1">
    <location>
        <begin position="434"/>
        <end position="450"/>
    </location>
</feature>
<organism evidence="2 3">
    <name type="scientific">Mariniflexile jejuense</name>
    <dbReference type="NCBI Taxonomy" id="1173582"/>
    <lineage>
        <taxon>Bacteria</taxon>
        <taxon>Pseudomonadati</taxon>
        <taxon>Bacteroidota</taxon>
        <taxon>Flavobacteriia</taxon>
        <taxon>Flavobacteriales</taxon>
        <taxon>Flavobacteriaceae</taxon>
        <taxon>Mariniflexile</taxon>
    </lineage>
</organism>
<sequence length="485" mass="56655">MLVNTAFLRRNRTPFLWVVSSILFYVSFAYDLVRADYVKLLTLYTALFFLFYKLITILKTRIVFLTWLAFIFRAVFILAIPNLSQDFYRFIWDGRMILEGFNPYLYTVESFIKNGNFPVAQAQELYNGMGELNAGHFTNYPPINQLCFILAALFASKSILGSVIVMRLLIIAADFGTLHFGKKLLKKLNIPVYNIFWYILNPFIIIELTGNLHFEGVMIFFLIWSLYLLHIEKWYFAGIVLGLSISVKLIPLMFLPLFFRWFTKRNIIKNEMNQSVSVEKTNSVLPSSNDKKKWILAFTGMPNLLIFYSLTGLTILFLFVPFYSKILINNYMKTVALWFQDFEFNASLYYIAREVGYLFRGYNEIAIIGKAIPVLVILFVLIITFFRKNKSTTDLITSMLLVLSFYYFTATTIHPWYVATLLILSVFTNYKFPLVWSFAIILSYLAYLNSNNAENLWVIGLEYLIVYSVFIWEVFINKKAMKLVS</sequence>
<feature type="transmembrane region" description="Helical" evidence="1">
    <location>
        <begin position="62"/>
        <end position="80"/>
    </location>
</feature>
<proteinExistence type="predicted"/>
<dbReference type="GO" id="GO:0016757">
    <property type="term" value="F:glycosyltransferase activity"/>
    <property type="evidence" value="ECO:0007669"/>
    <property type="project" value="UniProtKB-KW"/>
</dbReference>
<feature type="transmembrane region" description="Helical" evidence="1">
    <location>
        <begin position="12"/>
        <end position="30"/>
    </location>
</feature>
<comment type="caution">
    <text evidence="2">The sequence shown here is derived from an EMBL/GenBank/DDBJ whole genome shotgun (WGS) entry which is preliminary data.</text>
</comment>
<evidence type="ECO:0000256" key="1">
    <source>
        <dbReference type="SAM" id="Phobius"/>
    </source>
</evidence>
<protein>
    <submittedName>
        <fullName evidence="2">Mannosyltransferase</fullName>
    </submittedName>
</protein>
<gene>
    <name evidence="2" type="ORF">ACFQ1R_07755</name>
</gene>
<evidence type="ECO:0000313" key="3">
    <source>
        <dbReference type="Proteomes" id="UP001597061"/>
    </source>
</evidence>
<feature type="transmembrane region" description="Helical" evidence="1">
    <location>
        <begin position="456"/>
        <end position="476"/>
    </location>
</feature>
<keyword evidence="2" id="KW-0808">Transferase</keyword>
<dbReference type="RefSeq" id="WP_379925570.1">
    <property type="nucleotide sequence ID" value="NZ_JBHTJI010000001.1"/>
</dbReference>
<dbReference type="Pfam" id="PF26314">
    <property type="entry name" value="MptA_B_family"/>
    <property type="match status" value="1"/>
</dbReference>
<feature type="transmembrane region" description="Helical" evidence="1">
    <location>
        <begin position="304"/>
        <end position="323"/>
    </location>
</feature>
<feature type="transmembrane region" description="Helical" evidence="1">
    <location>
        <begin position="190"/>
        <end position="206"/>
    </location>
</feature>
<keyword evidence="1" id="KW-0472">Membrane</keyword>
<feature type="transmembrane region" description="Helical" evidence="1">
    <location>
        <begin position="236"/>
        <end position="259"/>
    </location>
</feature>
<accession>A0ABW3JI99</accession>
<dbReference type="Proteomes" id="UP001597061">
    <property type="component" value="Unassembled WGS sequence"/>
</dbReference>
<keyword evidence="2" id="KW-0328">Glycosyltransferase</keyword>
<reference evidence="3" key="1">
    <citation type="journal article" date="2019" name="Int. J. Syst. Evol. Microbiol.">
        <title>The Global Catalogue of Microorganisms (GCM) 10K type strain sequencing project: providing services to taxonomists for standard genome sequencing and annotation.</title>
        <authorList>
            <consortium name="The Broad Institute Genomics Platform"/>
            <consortium name="The Broad Institute Genome Sequencing Center for Infectious Disease"/>
            <person name="Wu L."/>
            <person name="Ma J."/>
        </authorList>
    </citation>
    <scope>NUCLEOTIDE SEQUENCE [LARGE SCALE GENOMIC DNA]</scope>
    <source>
        <strain evidence="3">CCUG 62414</strain>
    </source>
</reference>
<keyword evidence="3" id="KW-1185">Reference proteome</keyword>
<dbReference type="EMBL" id="JBHTJI010000001">
    <property type="protein sequence ID" value="MFD0989986.1"/>
    <property type="molecule type" value="Genomic_DNA"/>
</dbReference>
<feature type="transmembrane region" description="Helical" evidence="1">
    <location>
        <begin position="36"/>
        <end position="55"/>
    </location>
</feature>